<proteinExistence type="predicted"/>
<gene>
    <name evidence="1" type="ORF">VNO80_15959</name>
</gene>
<name>A0AAN9ML82_PHACN</name>
<organism evidence="1 2">
    <name type="scientific">Phaseolus coccineus</name>
    <name type="common">Scarlet runner bean</name>
    <name type="synonym">Phaseolus multiflorus</name>
    <dbReference type="NCBI Taxonomy" id="3886"/>
    <lineage>
        <taxon>Eukaryota</taxon>
        <taxon>Viridiplantae</taxon>
        <taxon>Streptophyta</taxon>
        <taxon>Embryophyta</taxon>
        <taxon>Tracheophyta</taxon>
        <taxon>Spermatophyta</taxon>
        <taxon>Magnoliopsida</taxon>
        <taxon>eudicotyledons</taxon>
        <taxon>Gunneridae</taxon>
        <taxon>Pentapetalae</taxon>
        <taxon>rosids</taxon>
        <taxon>fabids</taxon>
        <taxon>Fabales</taxon>
        <taxon>Fabaceae</taxon>
        <taxon>Papilionoideae</taxon>
        <taxon>50 kb inversion clade</taxon>
        <taxon>NPAAA clade</taxon>
        <taxon>indigoferoid/millettioid clade</taxon>
        <taxon>Phaseoleae</taxon>
        <taxon>Phaseolus</taxon>
    </lineage>
</organism>
<reference evidence="1 2" key="1">
    <citation type="submission" date="2024-01" db="EMBL/GenBank/DDBJ databases">
        <title>The genomes of 5 underutilized Papilionoideae crops provide insights into root nodulation and disease resistanc.</title>
        <authorList>
            <person name="Jiang F."/>
        </authorList>
    </citation>
    <scope>NUCLEOTIDE SEQUENCE [LARGE SCALE GENOMIC DNA]</scope>
    <source>
        <strain evidence="1">JINMINGXINNONG_FW02</strain>
        <tissue evidence="1">Leaves</tissue>
    </source>
</reference>
<sequence length="162" mass="16974">MEMARREELYQQTKDDLTNEAAEAYGVGFGDAIAQPPRLKLELTSAKSLTALPDDLRGTKVALSDWTCTLPRGMTIGADRKRHLAAKKGGASPSIAAPSEVAAAAGSSAAILSLLPALSHSHATRSQGVVVAVEATPFDDEDTCSSLVFKRKCKAEAAIPVP</sequence>
<evidence type="ECO:0000313" key="1">
    <source>
        <dbReference type="EMBL" id="KAK7356684.1"/>
    </source>
</evidence>
<accession>A0AAN9ML82</accession>
<dbReference type="Proteomes" id="UP001374584">
    <property type="component" value="Unassembled WGS sequence"/>
</dbReference>
<protein>
    <submittedName>
        <fullName evidence="1">Uncharacterized protein</fullName>
    </submittedName>
</protein>
<evidence type="ECO:0000313" key="2">
    <source>
        <dbReference type="Proteomes" id="UP001374584"/>
    </source>
</evidence>
<keyword evidence="2" id="KW-1185">Reference proteome</keyword>
<dbReference type="AlphaFoldDB" id="A0AAN9ML82"/>
<dbReference type="EMBL" id="JAYMYR010000006">
    <property type="protein sequence ID" value="KAK7356684.1"/>
    <property type="molecule type" value="Genomic_DNA"/>
</dbReference>
<comment type="caution">
    <text evidence="1">The sequence shown here is derived from an EMBL/GenBank/DDBJ whole genome shotgun (WGS) entry which is preliminary data.</text>
</comment>